<evidence type="ECO:0000259" key="2">
    <source>
        <dbReference type="PROSITE" id="PS51035"/>
    </source>
</evidence>
<keyword evidence="1" id="KW-0472">Membrane</keyword>
<dbReference type="GO" id="GO:0051087">
    <property type="term" value="F:protein-folding chaperone binding"/>
    <property type="evidence" value="ECO:0007669"/>
    <property type="project" value="InterPro"/>
</dbReference>
<protein>
    <submittedName>
        <fullName evidence="3">Snl1 protein</fullName>
    </submittedName>
</protein>
<dbReference type="InterPro" id="IPR036533">
    <property type="entry name" value="BAG_dom_sf"/>
</dbReference>
<name>A0AAV5RVQ3_MAUHU</name>
<gene>
    <name evidence="3" type="ORF">DAKH74_021470</name>
</gene>
<dbReference type="SUPFAM" id="SSF63491">
    <property type="entry name" value="BAG domain"/>
    <property type="match status" value="1"/>
</dbReference>
<organism evidence="3 4">
    <name type="scientific">Maudiozyma humilis</name>
    <name type="common">Sour dough yeast</name>
    <name type="synonym">Kazachstania humilis</name>
    <dbReference type="NCBI Taxonomy" id="51915"/>
    <lineage>
        <taxon>Eukaryota</taxon>
        <taxon>Fungi</taxon>
        <taxon>Dikarya</taxon>
        <taxon>Ascomycota</taxon>
        <taxon>Saccharomycotina</taxon>
        <taxon>Saccharomycetes</taxon>
        <taxon>Saccharomycetales</taxon>
        <taxon>Saccharomycetaceae</taxon>
        <taxon>Maudiozyma</taxon>
    </lineage>
</organism>
<keyword evidence="4" id="KW-1185">Reference proteome</keyword>
<keyword evidence="1" id="KW-0812">Transmembrane</keyword>
<reference evidence="3 4" key="1">
    <citation type="journal article" date="2023" name="Elife">
        <title>Identification of key yeast species and microbe-microbe interactions impacting larval growth of Drosophila in the wild.</title>
        <authorList>
            <person name="Mure A."/>
            <person name="Sugiura Y."/>
            <person name="Maeda R."/>
            <person name="Honda K."/>
            <person name="Sakurai N."/>
            <person name="Takahashi Y."/>
            <person name="Watada M."/>
            <person name="Katoh T."/>
            <person name="Gotoh A."/>
            <person name="Gotoh Y."/>
            <person name="Taniguchi I."/>
            <person name="Nakamura K."/>
            <person name="Hayashi T."/>
            <person name="Katayama T."/>
            <person name="Uemura T."/>
            <person name="Hattori Y."/>
        </authorList>
    </citation>
    <scope>NUCLEOTIDE SEQUENCE [LARGE SCALE GENOMIC DNA]</scope>
    <source>
        <strain evidence="3 4">KH-74</strain>
    </source>
</reference>
<feature type="transmembrane region" description="Helical" evidence="1">
    <location>
        <begin position="18"/>
        <end position="38"/>
    </location>
</feature>
<feature type="domain" description="BAG" evidence="2">
    <location>
        <begin position="91"/>
        <end position="154"/>
    </location>
</feature>
<dbReference type="InterPro" id="IPR003103">
    <property type="entry name" value="BAG_domain"/>
</dbReference>
<dbReference type="Gene3D" id="1.20.58.120">
    <property type="entry name" value="BAG domain"/>
    <property type="match status" value="1"/>
</dbReference>
<dbReference type="AlphaFoldDB" id="A0AAV5RVQ3"/>
<dbReference type="PROSITE" id="PS51035">
    <property type="entry name" value="BAG"/>
    <property type="match status" value="1"/>
</dbReference>
<dbReference type="Pfam" id="PF02179">
    <property type="entry name" value="BAG"/>
    <property type="match status" value="1"/>
</dbReference>
<comment type="caution">
    <text evidence="3">The sequence shown here is derived from an EMBL/GenBank/DDBJ whole genome shotgun (WGS) entry which is preliminary data.</text>
</comment>
<evidence type="ECO:0000313" key="3">
    <source>
        <dbReference type="EMBL" id="GMM55531.1"/>
    </source>
</evidence>
<dbReference type="Proteomes" id="UP001377567">
    <property type="component" value="Unassembled WGS sequence"/>
</dbReference>
<keyword evidence="1" id="KW-1133">Transmembrane helix</keyword>
<evidence type="ECO:0000313" key="4">
    <source>
        <dbReference type="Proteomes" id="UP001377567"/>
    </source>
</evidence>
<proteinExistence type="predicted"/>
<dbReference type="SMART" id="SM00264">
    <property type="entry name" value="BAG"/>
    <property type="match status" value="1"/>
</dbReference>
<accession>A0AAV5RVQ3</accession>
<sequence length="154" mass="17965">MDAETISKFVEEHVSGDAMGAISIFLAVATMFLWQYVAKNKAIEAGKKIDERRRENERPVVPMDPAAKLENVYLRYENEFKDRVAKITDLFSPDDEKDVYERNYCNEMLLKLMIELDNVDLTTLPGSQKKKLRLRRKEILKIIQEELVRLDALK</sequence>
<dbReference type="EMBL" id="BTGD01000005">
    <property type="protein sequence ID" value="GMM55531.1"/>
    <property type="molecule type" value="Genomic_DNA"/>
</dbReference>
<evidence type="ECO:0000256" key="1">
    <source>
        <dbReference type="SAM" id="Phobius"/>
    </source>
</evidence>